<dbReference type="EMBL" id="GL732571">
    <property type="protein sequence ID" value="EFX75991.1"/>
    <property type="molecule type" value="Genomic_DNA"/>
</dbReference>
<dbReference type="OrthoDB" id="6380950at2759"/>
<evidence type="ECO:0000313" key="4">
    <source>
        <dbReference type="Proteomes" id="UP000000305"/>
    </source>
</evidence>
<keyword evidence="1" id="KW-1015">Disulfide bond</keyword>
<feature type="domain" description="Peptidase S1" evidence="2">
    <location>
        <begin position="1"/>
        <end position="140"/>
    </location>
</feature>
<dbReference type="PANTHER" id="PTHR24252:SF7">
    <property type="entry name" value="HYALIN"/>
    <property type="match status" value="1"/>
</dbReference>
<dbReference type="InterPro" id="IPR018114">
    <property type="entry name" value="TRYPSIN_HIS"/>
</dbReference>
<reference evidence="3 4" key="1">
    <citation type="journal article" date="2011" name="Science">
        <title>The ecoresponsive genome of Daphnia pulex.</title>
        <authorList>
            <person name="Colbourne J.K."/>
            <person name="Pfrender M.E."/>
            <person name="Gilbert D."/>
            <person name="Thomas W.K."/>
            <person name="Tucker A."/>
            <person name="Oakley T.H."/>
            <person name="Tokishita S."/>
            <person name="Aerts A."/>
            <person name="Arnold G.J."/>
            <person name="Basu M.K."/>
            <person name="Bauer D.J."/>
            <person name="Caceres C.E."/>
            <person name="Carmel L."/>
            <person name="Casola C."/>
            <person name="Choi J.H."/>
            <person name="Detter J.C."/>
            <person name="Dong Q."/>
            <person name="Dusheyko S."/>
            <person name="Eads B.D."/>
            <person name="Frohlich T."/>
            <person name="Geiler-Samerotte K.A."/>
            <person name="Gerlach D."/>
            <person name="Hatcher P."/>
            <person name="Jogdeo S."/>
            <person name="Krijgsveld J."/>
            <person name="Kriventseva E.V."/>
            <person name="Kultz D."/>
            <person name="Laforsch C."/>
            <person name="Lindquist E."/>
            <person name="Lopez J."/>
            <person name="Manak J.R."/>
            <person name="Muller J."/>
            <person name="Pangilinan J."/>
            <person name="Patwardhan R.P."/>
            <person name="Pitluck S."/>
            <person name="Pritham E.J."/>
            <person name="Rechtsteiner A."/>
            <person name="Rho M."/>
            <person name="Rogozin I.B."/>
            <person name="Sakarya O."/>
            <person name="Salamov A."/>
            <person name="Schaack S."/>
            <person name="Shapiro H."/>
            <person name="Shiga Y."/>
            <person name="Skalitzky C."/>
            <person name="Smith Z."/>
            <person name="Souvorov A."/>
            <person name="Sung W."/>
            <person name="Tang Z."/>
            <person name="Tsuchiya D."/>
            <person name="Tu H."/>
            <person name="Vos H."/>
            <person name="Wang M."/>
            <person name="Wolf Y.I."/>
            <person name="Yamagata H."/>
            <person name="Yamada T."/>
            <person name="Ye Y."/>
            <person name="Shaw J.R."/>
            <person name="Andrews J."/>
            <person name="Crease T.J."/>
            <person name="Tang H."/>
            <person name="Lucas S.M."/>
            <person name="Robertson H.M."/>
            <person name="Bork P."/>
            <person name="Koonin E.V."/>
            <person name="Zdobnov E.M."/>
            <person name="Grigoriev I.V."/>
            <person name="Lynch M."/>
            <person name="Boore J.L."/>
        </authorList>
    </citation>
    <scope>NUCLEOTIDE SEQUENCE [LARGE SCALE GENOMIC DNA]</scope>
</reference>
<keyword evidence="4" id="KW-1185">Reference proteome</keyword>
<dbReference type="PROSITE" id="PS00134">
    <property type="entry name" value="TRYPSIN_HIS"/>
    <property type="match status" value="1"/>
</dbReference>
<dbReference type="KEGG" id="dpx:DAPPUDRAFT_26734"/>
<dbReference type="InterPro" id="IPR009003">
    <property type="entry name" value="Peptidase_S1_PA"/>
</dbReference>
<dbReference type="HOGENOM" id="CLU_006842_1_7_1"/>
<dbReference type="GO" id="GO:0006508">
    <property type="term" value="P:proteolysis"/>
    <property type="evidence" value="ECO:0007669"/>
    <property type="project" value="InterPro"/>
</dbReference>
<proteinExistence type="predicted"/>
<name>E9GX12_DAPPU</name>
<protein>
    <recommendedName>
        <fullName evidence="2">Peptidase S1 domain-containing protein</fullName>
    </recommendedName>
</protein>
<dbReference type="PANTHER" id="PTHR24252">
    <property type="entry name" value="ACROSIN-RELATED"/>
    <property type="match status" value="1"/>
</dbReference>
<dbReference type="GO" id="GO:0005615">
    <property type="term" value="C:extracellular space"/>
    <property type="evidence" value="ECO:0000318"/>
    <property type="project" value="GO_Central"/>
</dbReference>
<dbReference type="eggNOG" id="KOG3627">
    <property type="taxonomic scope" value="Eukaryota"/>
</dbReference>
<dbReference type="InParanoid" id="E9GX12"/>
<feature type="non-terminal residue" evidence="3">
    <location>
        <position position="1"/>
    </location>
</feature>
<dbReference type="Proteomes" id="UP000000305">
    <property type="component" value="Unassembled WGS sequence"/>
</dbReference>
<dbReference type="Gene3D" id="2.40.10.10">
    <property type="entry name" value="Trypsin-like serine proteases"/>
    <property type="match status" value="1"/>
</dbReference>
<dbReference type="AlphaFoldDB" id="E9GX12"/>
<sequence length="140" mass="15019">VVGGSVTQANQFPWMAYLQIKFWSGDTATCGGTLINQNWILTAAHCLYGGVEVRVTLGAHDTSNSLSSVSFTLLPQSFKSNPNFVYGKVEDDIALIQLPYTISLSSKVQPACLPFASDSDQVNDPVIVTGWGNFSSVGKI</sequence>
<dbReference type="GO" id="GO:0045087">
    <property type="term" value="P:innate immune response"/>
    <property type="evidence" value="ECO:0000318"/>
    <property type="project" value="GO_Central"/>
</dbReference>
<dbReference type="InterPro" id="IPR001314">
    <property type="entry name" value="Peptidase_S1A"/>
</dbReference>
<dbReference type="SUPFAM" id="SSF50494">
    <property type="entry name" value="Trypsin-like serine proteases"/>
    <property type="match status" value="1"/>
</dbReference>
<dbReference type="InterPro" id="IPR043504">
    <property type="entry name" value="Peptidase_S1_PA_chymotrypsin"/>
</dbReference>
<dbReference type="SMART" id="SM00020">
    <property type="entry name" value="Tryp_SPc"/>
    <property type="match status" value="1"/>
</dbReference>
<evidence type="ECO:0000259" key="2">
    <source>
        <dbReference type="PROSITE" id="PS50240"/>
    </source>
</evidence>
<dbReference type="PROSITE" id="PS50240">
    <property type="entry name" value="TRYPSIN_DOM"/>
    <property type="match status" value="1"/>
</dbReference>
<dbReference type="OMA" id="YNLEWIR"/>
<evidence type="ECO:0000256" key="1">
    <source>
        <dbReference type="ARBA" id="ARBA00023157"/>
    </source>
</evidence>
<dbReference type="STRING" id="6669.E9GX12"/>
<dbReference type="PRINTS" id="PR00722">
    <property type="entry name" value="CHYMOTRYPSIN"/>
</dbReference>
<organism evidence="3 4">
    <name type="scientific">Daphnia pulex</name>
    <name type="common">Water flea</name>
    <dbReference type="NCBI Taxonomy" id="6669"/>
    <lineage>
        <taxon>Eukaryota</taxon>
        <taxon>Metazoa</taxon>
        <taxon>Ecdysozoa</taxon>
        <taxon>Arthropoda</taxon>
        <taxon>Crustacea</taxon>
        <taxon>Branchiopoda</taxon>
        <taxon>Diplostraca</taxon>
        <taxon>Cladocera</taxon>
        <taxon>Anomopoda</taxon>
        <taxon>Daphniidae</taxon>
        <taxon>Daphnia</taxon>
    </lineage>
</organism>
<dbReference type="InterPro" id="IPR001254">
    <property type="entry name" value="Trypsin_dom"/>
</dbReference>
<feature type="non-terminal residue" evidence="3">
    <location>
        <position position="140"/>
    </location>
</feature>
<dbReference type="PhylomeDB" id="E9GX12"/>
<dbReference type="GO" id="GO:0004252">
    <property type="term" value="F:serine-type endopeptidase activity"/>
    <property type="evidence" value="ECO:0007669"/>
    <property type="project" value="InterPro"/>
</dbReference>
<accession>E9GX12</accession>
<dbReference type="Pfam" id="PF00089">
    <property type="entry name" value="Trypsin"/>
    <property type="match status" value="1"/>
</dbReference>
<dbReference type="FunFam" id="2.40.10.10:FF:000005">
    <property type="entry name" value="Serine protease 37"/>
    <property type="match status" value="1"/>
</dbReference>
<gene>
    <name evidence="3" type="ORF">DAPPUDRAFT_26734</name>
</gene>
<dbReference type="CDD" id="cd00190">
    <property type="entry name" value="Tryp_SPc"/>
    <property type="match status" value="1"/>
</dbReference>
<evidence type="ECO:0000313" key="3">
    <source>
        <dbReference type="EMBL" id="EFX75991.1"/>
    </source>
</evidence>